<dbReference type="Proteomes" id="UP001157961">
    <property type="component" value="Unassembled WGS sequence"/>
</dbReference>
<reference evidence="1 2" key="1">
    <citation type="submission" date="2017-05" db="EMBL/GenBank/DDBJ databases">
        <authorList>
            <person name="Varghese N."/>
            <person name="Submissions S."/>
        </authorList>
    </citation>
    <scope>NUCLEOTIDE SEQUENCE [LARGE SCALE GENOMIC DNA]</scope>
    <source>
        <strain evidence="1 2">DSM 29734</strain>
    </source>
</reference>
<sequence length="48" mass="5135">MGMRAHRGKSTSLFVADVYLEELTGEASKCGLNMNCADSVMSLASVRP</sequence>
<gene>
    <name evidence="1" type="ORF">SAMN06265373_10250</name>
</gene>
<proteinExistence type="predicted"/>
<keyword evidence="2" id="KW-1185">Reference proteome</keyword>
<organism evidence="1 2">
    <name type="scientific">Shimia sagamensis</name>
    <dbReference type="NCBI Taxonomy" id="1566352"/>
    <lineage>
        <taxon>Bacteria</taxon>
        <taxon>Pseudomonadati</taxon>
        <taxon>Pseudomonadota</taxon>
        <taxon>Alphaproteobacteria</taxon>
        <taxon>Rhodobacterales</taxon>
        <taxon>Roseobacteraceae</taxon>
    </lineage>
</organism>
<accession>A0ABY1NHQ8</accession>
<name>A0ABY1NHQ8_9RHOB</name>
<evidence type="ECO:0000313" key="2">
    <source>
        <dbReference type="Proteomes" id="UP001157961"/>
    </source>
</evidence>
<dbReference type="EMBL" id="FXTY01000002">
    <property type="protein sequence ID" value="SMP09981.1"/>
    <property type="molecule type" value="Genomic_DNA"/>
</dbReference>
<protein>
    <submittedName>
        <fullName evidence="1">Uncharacterized protein</fullName>
    </submittedName>
</protein>
<evidence type="ECO:0000313" key="1">
    <source>
        <dbReference type="EMBL" id="SMP09981.1"/>
    </source>
</evidence>
<comment type="caution">
    <text evidence="1">The sequence shown here is derived from an EMBL/GenBank/DDBJ whole genome shotgun (WGS) entry which is preliminary data.</text>
</comment>